<comment type="subunit">
    <text evidence="4">Monomer.</text>
</comment>
<evidence type="ECO:0000256" key="8">
    <source>
        <dbReference type="PIRNR" id="PIRNR005096"/>
    </source>
</evidence>
<name>A0ABT0YXU3_9FLAO</name>
<dbReference type="CDD" id="cd09019">
    <property type="entry name" value="galactose_mutarotase_like"/>
    <property type="match status" value="1"/>
</dbReference>
<evidence type="ECO:0000256" key="1">
    <source>
        <dbReference type="ARBA" id="ARBA00001913"/>
    </source>
</evidence>
<evidence type="ECO:0000313" key="9">
    <source>
        <dbReference type="EMBL" id="MCM8568297.1"/>
    </source>
</evidence>
<dbReference type="InterPro" id="IPR011013">
    <property type="entry name" value="Gal_mutarotase_sf_dom"/>
</dbReference>
<dbReference type="Pfam" id="PF01263">
    <property type="entry name" value="Aldose_epim"/>
    <property type="match status" value="1"/>
</dbReference>
<dbReference type="Gene3D" id="2.70.98.10">
    <property type="match status" value="1"/>
</dbReference>
<accession>A0ABT0YXU3</accession>
<comment type="caution">
    <text evidence="9">The sequence shown here is derived from an EMBL/GenBank/DDBJ whole genome shotgun (WGS) entry which is preliminary data.</text>
</comment>
<comment type="cofactor">
    <cofactor evidence="1">
        <name>Ca(2+)</name>
        <dbReference type="ChEBI" id="CHEBI:29108"/>
    </cofactor>
</comment>
<dbReference type="InterPro" id="IPR015443">
    <property type="entry name" value="Aldose_1-epimerase"/>
</dbReference>
<evidence type="ECO:0000256" key="3">
    <source>
        <dbReference type="ARBA" id="ARBA00006206"/>
    </source>
</evidence>
<dbReference type="RefSeq" id="WP_252110694.1">
    <property type="nucleotide sequence ID" value="NZ_JAMSCK010000001.1"/>
</dbReference>
<dbReference type="PIRSF" id="PIRSF005096">
    <property type="entry name" value="GALM"/>
    <property type="match status" value="1"/>
</dbReference>
<evidence type="ECO:0000256" key="4">
    <source>
        <dbReference type="ARBA" id="ARBA00011245"/>
    </source>
</evidence>
<evidence type="ECO:0000256" key="7">
    <source>
        <dbReference type="ARBA" id="ARBA00023277"/>
    </source>
</evidence>
<dbReference type="InterPro" id="IPR008183">
    <property type="entry name" value="Aldose_1/G6P_1-epimerase"/>
</dbReference>
<dbReference type="InterPro" id="IPR047215">
    <property type="entry name" value="Galactose_mutarotase-like"/>
</dbReference>
<dbReference type="EC" id="5.1.3.3" evidence="8"/>
<comment type="pathway">
    <text evidence="2 8">Carbohydrate metabolism; hexose metabolism.</text>
</comment>
<comment type="catalytic activity">
    <reaction evidence="8">
        <text>alpha-D-glucose = beta-D-glucose</text>
        <dbReference type="Rhea" id="RHEA:10264"/>
        <dbReference type="ChEBI" id="CHEBI:15903"/>
        <dbReference type="ChEBI" id="CHEBI:17925"/>
        <dbReference type="EC" id="5.1.3.3"/>
    </reaction>
</comment>
<evidence type="ECO:0000256" key="6">
    <source>
        <dbReference type="ARBA" id="ARBA00023235"/>
    </source>
</evidence>
<comment type="similarity">
    <text evidence="3 8">Belongs to the aldose epimerase family.</text>
</comment>
<dbReference type="PANTHER" id="PTHR10091">
    <property type="entry name" value="ALDOSE-1-EPIMERASE"/>
    <property type="match status" value="1"/>
</dbReference>
<proteinExistence type="inferred from homology"/>
<keyword evidence="6 8" id="KW-0413">Isomerase</keyword>
<dbReference type="PANTHER" id="PTHR10091:SF0">
    <property type="entry name" value="GALACTOSE MUTAROTASE"/>
    <property type="match status" value="1"/>
</dbReference>
<dbReference type="InterPro" id="IPR014718">
    <property type="entry name" value="GH-type_carb-bd"/>
</dbReference>
<organism evidence="9 10">
    <name type="scientific">Gramella jeungdoensis</name>
    <dbReference type="NCBI Taxonomy" id="708091"/>
    <lineage>
        <taxon>Bacteria</taxon>
        <taxon>Pseudomonadati</taxon>
        <taxon>Bacteroidota</taxon>
        <taxon>Flavobacteriia</taxon>
        <taxon>Flavobacteriales</taxon>
        <taxon>Flavobacteriaceae</taxon>
        <taxon>Christiangramia</taxon>
    </lineage>
</organism>
<gene>
    <name evidence="9" type="ORF">NE848_02840</name>
</gene>
<sequence>MKSTNLIITGIMILCIFSCKDKKEDQKSEGHSEDKMVSHIQIDEEKFKSEIDGKKTSFYTISNENGIEASFTNYGQRLISLWVPDRNGSFEDIVLGFSSLEEYQNAKEKYFGATIGRYGNRISKGKFEIDGKGYDLVTNNGENHLHGGIKGFHNVVWDAEQTASNKLIFTRSSPHMEEGYPGNLEVKVEYTLTDQNELKIEYFATTDKKTVVNLTHHSFFNLEGAGSGSINDHLLMINADRFTPVDQGLIPTGELRSVEGTPFDFTSLKPIGRDIEQENRQLEYGHGYDHNFVLNAEPTNEEGLRLAAKVIEPDSGRKMEVYTNEPGLQFYGGNFLDGKTKGKDGKAYDYRGAFCLETQHFPNSPNQPDFPETLLEPGEEYHSVCVYKFGTEEEN</sequence>
<keyword evidence="7 8" id="KW-0119">Carbohydrate metabolism</keyword>
<evidence type="ECO:0000313" key="10">
    <source>
        <dbReference type="Proteomes" id="UP001155077"/>
    </source>
</evidence>
<dbReference type="NCBIfam" id="NF008277">
    <property type="entry name" value="PRK11055.1"/>
    <property type="match status" value="1"/>
</dbReference>
<reference evidence="9" key="1">
    <citation type="submission" date="2022-06" db="EMBL/GenBank/DDBJ databases">
        <title>Gramella sediminis sp. nov., isolated from deep-sea sediment of the Indian Ocean.</title>
        <authorList>
            <person name="Yang L."/>
        </authorList>
    </citation>
    <scope>NUCLEOTIDE SEQUENCE</scope>
    <source>
        <strain evidence="9">HMD3159</strain>
    </source>
</reference>
<dbReference type="Proteomes" id="UP001155077">
    <property type="component" value="Unassembled WGS sequence"/>
</dbReference>
<evidence type="ECO:0000256" key="5">
    <source>
        <dbReference type="ARBA" id="ARBA00022837"/>
    </source>
</evidence>
<dbReference type="SUPFAM" id="SSF74650">
    <property type="entry name" value="Galactose mutarotase-like"/>
    <property type="match status" value="1"/>
</dbReference>
<evidence type="ECO:0000256" key="2">
    <source>
        <dbReference type="ARBA" id="ARBA00005028"/>
    </source>
</evidence>
<keyword evidence="10" id="KW-1185">Reference proteome</keyword>
<protein>
    <recommendedName>
        <fullName evidence="8">Aldose 1-epimerase</fullName>
        <ecNumber evidence="8">5.1.3.3</ecNumber>
    </recommendedName>
</protein>
<dbReference type="EMBL" id="JAMSCK010000001">
    <property type="protein sequence ID" value="MCM8568297.1"/>
    <property type="molecule type" value="Genomic_DNA"/>
</dbReference>
<keyword evidence="5" id="KW-0106">Calcium</keyword>